<evidence type="ECO:0000313" key="1">
    <source>
        <dbReference type="EMBL" id="KAJ8667049.1"/>
    </source>
</evidence>
<organism evidence="1 2">
    <name type="scientific">Eretmocerus hayati</name>
    <dbReference type="NCBI Taxonomy" id="131215"/>
    <lineage>
        <taxon>Eukaryota</taxon>
        <taxon>Metazoa</taxon>
        <taxon>Ecdysozoa</taxon>
        <taxon>Arthropoda</taxon>
        <taxon>Hexapoda</taxon>
        <taxon>Insecta</taxon>
        <taxon>Pterygota</taxon>
        <taxon>Neoptera</taxon>
        <taxon>Endopterygota</taxon>
        <taxon>Hymenoptera</taxon>
        <taxon>Apocrita</taxon>
        <taxon>Proctotrupomorpha</taxon>
        <taxon>Chalcidoidea</taxon>
        <taxon>Aphelinidae</taxon>
        <taxon>Aphelininae</taxon>
        <taxon>Eretmocerus</taxon>
    </lineage>
</organism>
<dbReference type="Proteomes" id="UP001239111">
    <property type="component" value="Chromosome 4"/>
</dbReference>
<dbReference type="EMBL" id="CM056744">
    <property type="protein sequence ID" value="KAJ8667049.1"/>
    <property type="molecule type" value="Genomic_DNA"/>
</dbReference>
<protein>
    <submittedName>
        <fullName evidence="1">Uncharacterized protein</fullName>
    </submittedName>
</protein>
<keyword evidence="2" id="KW-1185">Reference proteome</keyword>
<reference evidence="1" key="1">
    <citation type="submission" date="2023-04" db="EMBL/GenBank/DDBJ databases">
        <title>A chromosome-level genome assembly of the parasitoid wasp Eretmocerus hayati.</title>
        <authorList>
            <person name="Zhong Y."/>
            <person name="Liu S."/>
            <person name="Liu Y."/>
        </authorList>
    </citation>
    <scope>NUCLEOTIDE SEQUENCE</scope>
    <source>
        <strain evidence="1">ZJU_SS_LIU_2023</strain>
    </source>
</reference>
<gene>
    <name evidence="1" type="ORF">QAD02_008711</name>
</gene>
<sequence length="467" mass="53411">MPSRRVRFEHLNKLEKIAPRPVGYPGSKESRFMEDERERISFILKQLLPLMIQEVPNLTQKRISKNAMQSENLRVQANKIFAKKPHSSHEHMQIWKLYSKSIALAPPFSKELSSALYNRSSLSIHLDKQIECNQDLMYAEKCECSEILKMKIIYQKAATSTTTRSSSVDEIVKSAISDIESLSLDEAIKSGTVAKLKQMHVHQKTSKKLDKKDDISGDFKIDFQDEIPYGRNRGFSEDGVFRSESCESYLSLITNADKKPVVMLEDVSKKVARIAVFLATFTDIFGKRYTADNLLEISKNEDVLFIGSLMSRLFHSGWHNEFTLGEQIDITPRRAWSNQMDNKEVPHDQENIGTAIVPFCSFINHACLLNVATLMTEDGRLVIFAVLPIEKGSQIFKRYMNRIACDECPKKMRRELMQALYHISDCKCLACIKDFPTAQEAPPIFNITNDRPVLDLMTRKCINRIAA</sequence>
<comment type="caution">
    <text evidence="1">The sequence shown here is derived from an EMBL/GenBank/DDBJ whole genome shotgun (WGS) entry which is preliminary data.</text>
</comment>
<proteinExistence type="predicted"/>
<name>A0ACC2N7L4_9HYME</name>
<evidence type="ECO:0000313" key="2">
    <source>
        <dbReference type="Proteomes" id="UP001239111"/>
    </source>
</evidence>
<accession>A0ACC2N7L4</accession>